<gene>
    <name evidence="4" type="ORF">ENQ77_06050</name>
</gene>
<dbReference type="PANTHER" id="PTHR33375:SF1">
    <property type="entry name" value="CHROMOSOME-PARTITIONING PROTEIN PARB-RELATED"/>
    <property type="match status" value="1"/>
</dbReference>
<evidence type="ECO:0000256" key="1">
    <source>
        <dbReference type="ARBA" id="ARBA00006295"/>
    </source>
</evidence>
<dbReference type="SUPFAM" id="SSF109709">
    <property type="entry name" value="KorB DNA-binding domain-like"/>
    <property type="match status" value="1"/>
</dbReference>
<organism evidence="4">
    <name type="scientific">candidate division WOR-3 bacterium</name>
    <dbReference type="NCBI Taxonomy" id="2052148"/>
    <lineage>
        <taxon>Bacteria</taxon>
        <taxon>Bacteria division WOR-3</taxon>
    </lineage>
</organism>
<dbReference type="InterPro" id="IPR036086">
    <property type="entry name" value="ParB/Sulfiredoxin_sf"/>
</dbReference>
<protein>
    <submittedName>
        <fullName evidence="4">ParB/RepB/Spo0J family partition protein</fullName>
    </submittedName>
</protein>
<name>A0A7C2K484_UNCW3</name>
<dbReference type="SMART" id="SM00470">
    <property type="entry name" value="ParB"/>
    <property type="match status" value="1"/>
</dbReference>
<proteinExistence type="inferred from homology"/>
<dbReference type="InterPro" id="IPR004437">
    <property type="entry name" value="ParB/RepB/Spo0J"/>
</dbReference>
<dbReference type="GO" id="GO:0003677">
    <property type="term" value="F:DNA binding"/>
    <property type="evidence" value="ECO:0007669"/>
    <property type="project" value="InterPro"/>
</dbReference>
<dbReference type="EMBL" id="DSOL01000170">
    <property type="protein sequence ID" value="HEN28200.1"/>
    <property type="molecule type" value="Genomic_DNA"/>
</dbReference>
<comment type="similarity">
    <text evidence="1">Belongs to the ParB family.</text>
</comment>
<evidence type="ECO:0000259" key="3">
    <source>
        <dbReference type="SMART" id="SM00470"/>
    </source>
</evidence>
<evidence type="ECO:0000256" key="2">
    <source>
        <dbReference type="ARBA" id="ARBA00022829"/>
    </source>
</evidence>
<dbReference type="NCBIfam" id="TIGR00180">
    <property type="entry name" value="parB_part"/>
    <property type="match status" value="1"/>
</dbReference>
<evidence type="ECO:0000313" key="4">
    <source>
        <dbReference type="EMBL" id="HEN28200.1"/>
    </source>
</evidence>
<dbReference type="FunFam" id="1.10.10.2830:FF:000001">
    <property type="entry name" value="Chromosome partitioning protein ParB"/>
    <property type="match status" value="1"/>
</dbReference>
<dbReference type="Gene3D" id="3.90.1530.30">
    <property type="match status" value="1"/>
</dbReference>
<accession>A0A7C2K484</accession>
<dbReference type="Pfam" id="PF17762">
    <property type="entry name" value="HTH_ParB"/>
    <property type="match status" value="1"/>
</dbReference>
<dbReference type="GO" id="GO:0005694">
    <property type="term" value="C:chromosome"/>
    <property type="evidence" value="ECO:0007669"/>
    <property type="project" value="TreeGrafter"/>
</dbReference>
<keyword evidence="2" id="KW-0159">Chromosome partition</keyword>
<dbReference type="SUPFAM" id="SSF110849">
    <property type="entry name" value="ParB/Sulfiredoxin"/>
    <property type="match status" value="1"/>
</dbReference>
<feature type="domain" description="ParB-like N-terminal" evidence="3">
    <location>
        <begin position="1"/>
        <end position="64"/>
    </location>
</feature>
<dbReference type="GO" id="GO:0007059">
    <property type="term" value="P:chromosome segregation"/>
    <property type="evidence" value="ECO:0007669"/>
    <property type="project" value="UniProtKB-KW"/>
</dbReference>
<dbReference type="Gene3D" id="1.10.10.2830">
    <property type="match status" value="1"/>
</dbReference>
<dbReference type="InterPro" id="IPR003115">
    <property type="entry name" value="ParB_N"/>
</dbReference>
<sequence>MVESIKKHGVLEPILVKKDGEKYQLLAGERRFLAAKKAGLDKVPVRVLEVDEPSTAEIALVENLLREDLNPLEEAAGIETLISKFNYTHEKVAQILGIDRATVTNKLRLLKLSNPVKQLLKNGLITEGHAKMLVSLDEPLQIRLANLIVEKGLSVRELERYIQKEKNPTRSKSEEKTVKMTSVNTGLKVTLKISASGSGQVIVKFKTKDEFLKIAQILGLKQEN</sequence>
<reference evidence="4" key="1">
    <citation type="journal article" date="2020" name="mSystems">
        <title>Genome- and Community-Level Interaction Insights into Carbon Utilization and Element Cycling Functions of Hydrothermarchaeota in Hydrothermal Sediment.</title>
        <authorList>
            <person name="Zhou Z."/>
            <person name="Liu Y."/>
            <person name="Xu W."/>
            <person name="Pan J."/>
            <person name="Luo Z.H."/>
            <person name="Li M."/>
        </authorList>
    </citation>
    <scope>NUCLEOTIDE SEQUENCE [LARGE SCALE GENOMIC DNA]</scope>
    <source>
        <strain evidence="4">SpSt-34</strain>
    </source>
</reference>
<comment type="caution">
    <text evidence="4">The sequence shown here is derived from an EMBL/GenBank/DDBJ whole genome shotgun (WGS) entry which is preliminary data.</text>
</comment>
<dbReference type="InterPro" id="IPR041468">
    <property type="entry name" value="HTH_ParB/Spo0J"/>
</dbReference>
<dbReference type="Pfam" id="PF02195">
    <property type="entry name" value="ParB_N"/>
    <property type="match status" value="1"/>
</dbReference>
<dbReference type="AlphaFoldDB" id="A0A7C2K484"/>
<dbReference type="InterPro" id="IPR050336">
    <property type="entry name" value="Chromosome_partition/occlusion"/>
</dbReference>
<dbReference type="PANTHER" id="PTHR33375">
    <property type="entry name" value="CHROMOSOME-PARTITIONING PROTEIN PARB-RELATED"/>
    <property type="match status" value="1"/>
</dbReference>